<keyword evidence="10" id="KW-1185">Reference proteome</keyword>
<organism evidence="9 10">
    <name type="scientific">Neocucurbitaria cava</name>
    <dbReference type="NCBI Taxonomy" id="798079"/>
    <lineage>
        <taxon>Eukaryota</taxon>
        <taxon>Fungi</taxon>
        <taxon>Dikarya</taxon>
        <taxon>Ascomycota</taxon>
        <taxon>Pezizomycotina</taxon>
        <taxon>Dothideomycetes</taxon>
        <taxon>Pleosporomycetidae</taxon>
        <taxon>Pleosporales</taxon>
        <taxon>Pleosporineae</taxon>
        <taxon>Cucurbitariaceae</taxon>
        <taxon>Neocucurbitaria</taxon>
    </lineage>
</organism>
<feature type="region of interest" description="Disordered" evidence="8">
    <location>
        <begin position="117"/>
        <end position="165"/>
    </location>
</feature>
<comment type="subcellular location">
    <subcellularLocation>
        <location evidence="7">Membrane</location>
        <topology evidence="7">Multi-pass membrane protein</topology>
    </subcellularLocation>
</comment>
<dbReference type="PANTHER" id="PTHR40021:SF1">
    <property type="entry name" value="DEFECT AT LOW TEMPERATURE PROTEIN 1"/>
    <property type="match status" value="1"/>
</dbReference>
<accession>A0A9W8Y9L7</accession>
<dbReference type="EMBL" id="JAPEUY010000007">
    <property type="protein sequence ID" value="KAJ4371570.1"/>
    <property type="molecule type" value="Genomic_DNA"/>
</dbReference>
<gene>
    <name evidence="7" type="primary">DLT1</name>
    <name evidence="9" type="ORF">N0V83_004789</name>
</gene>
<feature type="compositionally biased region" description="Polar residues" evidence="8">
    <location>
        <begin position="321"/>
        <end position="331"/>
    </location>
</feature>
<name>A0A9W8Y9L7_9PLEO</name>
<evidence type="ECO:0000256" key="6">
    <source>
        <dbReference type="ARBA" id="ARBA00023136"/>
    </source>
</evidence>
<evidence type="ECO:0000313" key="10">
    <source>
        <dbReference type="Proteomes" id="UP001140560"/>
    </source>
</evidence>
<feature type="compositionally biased region" description="Low complexity" evidence="8">
    <location>
        <begin position="446"/>
        <end position="455"/>
    </location>
</feature>
<reference evidence="9" key="1">
    <citation type="submission" date="2022-10" db="EMBL/GenBank/DDBJ databases">
        <title>Tapping the CABI collections for fungal endophytes: first genome assemblies for Collariella, Neodidymelliopsis, Ascochyta clinopodiicola, Didymella pomorum, Didymosphaeria variabile, Neocosmospora piperis and Neocucurbitaria cava.</title>
        <authorList>
            <person name="Hill R."/>
        </authorList>
    </citation>
    <scope>NUCLEOTIDE SEQUENCE</scope>
    <source>
        <strain evidence="9">IMI 356814</strain>
    </source>
</reference>
<feature type="compositionally biased region" description="Polar residues" evidence="8">
    <location>
        <begin position="436"/>
        <end position="445"/>
    </location>
</feature>
<feature type="transmembrane region" description="Helical" evidence="7">
    <location>
        <begin position="12"/>
        <end position="33"/>
    </location>
</feature>
<dbReference type="InterPro" id="IPR038869">
    <property type="entry name" value="DLT1"/>
</dbReference>
<proteinExistence type="inferred from homology"/>
<evidence type="ECO:0000256" key="7">
    <source>
        <dbReference type="RuleBase" id="RU367100"/>
    </source>
</evidence>
<keyword evidence="6 7" id="KW-0472">Membrane</keyword>
<evidence type="ECO:0000256" key="2">
    <source>
        <dbReference type="ARBA" id="ARBA00005550"/>
    </source>
</evidence>
<feature type="compositionally biased region" description="Basic and acidic residues" evidence="8">
    <location>
        <begin position="140"/>
        <end position="149"/>
    </location>
</feature>
<evidence type="ECO:0000256" key="3">
    <source>
        <dbReference type="ARBA" id="ARBA00021353"/>
    </source>
</evidence>
<feature type="compositionally biased region" description="Basic and acidic residues" evidence="8">
    <location>
        <begin position="425"/>
        <end position="435"/>
    </location>
</feature>
<protein>
    <recommendedName>
        <fullName evidence="3 7">Defect at low temperature protein 1</fullName>
    </recommendedName>
</protein>
<keyword evidence="4 7" id="KW-0812">Transmembrane</keyword>
<evidence type="ECO:0000256" key="5">
    <source>
        <dbReference type="ARBA" id="ARBA00022989"/>
    </source>
</evidence>
<feature type="compositionally biased region" description="Low complexity" evidence="8">
    <location>
        <begin position="360"/>
        <end position="382"/>
    </location>
</feature>
<evidence type="ECO:0000256" key="1">
    <source>
        <dbReference type="ARBA" id="ARBA00002489"/>
    </source>
</evidence>
<feature type="compositionally biased region" description="Polar residues" evidence="8">
    <location>
        <begin position="383"/>
        <end position="409"/>
    </location>
</feature>
<dbReference type="AlphaFoldDB" id="A0A9W8Y9L7"/>
<comment type="similarity">
    <text evidence="2 7">Belongs to the DLT1 family.</text>
</comment>
<dbReference type="Proteomes" id="UP001140560">
    <property type="component" value="Unassembled WGS sequence"/>
</dbReference>
<comment type="function">
    <text evidence="1 7">Required for growth under high-pressure and low-temperature conditions.</text>
</comment>
<feature type="compositionally biased region" description="Low complexity" evidence="8">
    <location>
        <begin position="332"/>
        <end position="346"/>
    </location>
</feature>
<evidence type="ECO:0000256" key="4">
    <source>
        <dbReference type="ARBA" id="ARBA00022692"/>
    </source>
</evidence>
<dbReference type="PANTHER" id="PTHR40021">
    <property type="entry name" value="DEFECT AT LOW TEMPERATURE PROTEIN 1"/>
    <property type="match status" value="1"/>
</dbReference>
<dbReference type="OrthoDB" id="4096362at2759"/>
<keyword evidence="5 7" id="KW-1133">Transmembrane helix</keyword>
<dbReference type="GO" id="GO:0016020">
    <property type="term" value="C:membrane"/>
    <property type="evidence" value="ECO:0007669"/>
    <property type="project" value="UniProtKB-SubCell"/>
</dbReference>
<feature type="transmembrane region" description="Helical" evidence="7">
    <location>
        <begin position="45"/>
        <end position="63"/>
    </location>
</feature>
<evidence type="ECO:0000256" key="8">
    <source>
        <dbReference type="SAM" id="MobiDB-lite"/>
    </source>
</evidence>
<sequence length="485" mass="53222">MRVPLFRIWYSTTYTTLLVITLLLLAVSPAETIYQSIKIRKIQKLFVIGGVYLLTSLIALLIYSTRIYTNRTVLHAIPKSYVPVEKGEVGKGVRRMVVKHLRRSAIIAWDSRPRDVRGEVDGTEEEDVQGEGGTRPNTAEGKRDKEKDKVHQKKGHHHAPDATIIPVSANSPPWGYVSHPGWASPSSPDLPNLQYWSVICELPNLIEAKAVSLAPPDPAIEEGALQYPDNAPPLPDARIVTLLQRPRVTGLREYLARLAEFGLLQPPSLGPKFLAQYEYARFSTSSLTETEFRSTMAVFADILNGMTEIDPTIIEEARAQSIHSETRSLAPTDSSVSDSSSSSSTSHLPYRTPQLDRQRSVSSYSSGESLSSSSGSSEGTRSPHTLRTAPSRQRQRTSTIFATPRTPSARSVRAGGSETGSVLVHDVRGETETQQRRSPSTILPNSSSSSSSSSSLRSAHSVIRLHPNPNTSHGELPYLYHIEGG</sequence>
<evidence type="ECO:0000313" key="9">
    <source>
        <dbReference type="EMBL" id="KAJ4371570.1"/>
    </source>
</evidence>
<feature type="region of interest" description="Disordered" evidence="8">
    <location>
        <begin position="321"/>
        <end position="475"/>
    </location>
</feature>
<comment type="caution">
    <text evidence="9">The sequence shown here is derived from an EMBL/GenBank/DDBJ whole genome shotgun (WGS) entry which is preliminary data.</text>
</comment>